<evidence type="ECO:0008006" key="2">
    <source>
        <dbReference type="Google" id="ProtNLM"/>
    </source>
</evidence>
<name>A0AAU8A7W0_9FIRM</name>
<protein>
    <recommendedName>
        <fullName evidence="2">Uroporphyrinogen decarboxylase (URO-D) domain-containing protein</fullName>
    </recommendedName>
</protein>
<proteinExistence type="predicted"/>
<gene>
    <name evidence="1" type="ORF">PUP29_12200</name>
</gene>
<dbReference type="Gene3D" id="3.20.20.210">
    <property type="match status" value="1"/>
</dbReference>
<accession>A0AAU8A7W0</accession>
<organism evidence="1">
    <name type="scientific">Christensenella massiliensis</name>
    <dbReference type="NCBI Taxonomy" id="1805714"/>
    <lineage>
        <taxon>Bacteria</taxon>
        <taxon>Bacillati</taxon>
        <taxon>Bacillota</taxon>
        <taxon>Clostridia</taxon>
        <taxon>Christensenellales</taxon>
        <taxon>Christensenellaceae</taxon>
        <taxon>Christensenella</taxon>
    </lineage>
</organism>
<dbReference type="EMBL" id="CP117826">
    <property type="protein sequence ID" value="XCC62272.1"/>
    <property type="molecule type" value="Genomic_DNA"/>
</dbReference>
<dbReference type="InterPro" id="IPR038071">
    <property type="entry name" value="UROD/MetE-like_sf"/>
</dbReference>
<evidence type="ECO:0000313" key="1">
    <source>
        <dbReference type="EMBL" id="XCC62272.1"/>
    </source>
</evidence>
<dbReference type="AlphaFoldDB" id="A0AAU8A7W0"/>
<sequence length="408" mass="47234">MNNDAKILKELGKKIAEIAHLPVQNEKKELWRKNNDLEPVRPMVYIDQLPWHELGKSDELKNRCEDEFLRTVETGLLQMLYRWRHFPCDMVVENRLDIPHEIHNLDYGIHIMEDVRQTDESNDIVSHKYVDQIDTPEKLEMLKADKIWVDHKLDEEHFERCSEIFDGILPVRFSGVQIHAGVWDRIAQMKPAEAILWDIIDRPDFVKDIVRKFVELTEATLTQCEEQGLLDPEAQYVHCTGAYTDDLPKQQGEKAMAKNVWAFGMAQIFSTVSPDMHNEFEIELVKPLYEKFGLLYYGCCEPLENKIDIVRKLSNVRKISVSPWADANKSAEHMGADYVMSFKSNPSYIATGEFDEECVEKNIRGAICAAKENGTPVEIILKDVSTVSYHLSHIDRWEKTAMKIVEEG</sequence>
<reference evidence="1" key="1">
    <citation type="submission" date="2023-02" db="EMBL/GenBank/DDBJ databases">
        <title>Gut commensal Christensenella minuta modulates host metabolism via a new class of secondary bile acids.</title>
        <authorList>
            <person name="Liu C."/>
        </authorList>
    </citation>
    <scope>NUCLEOTIDE SEQUENCE</scope>
    <source>
        <strain evidence="1">CA70</strain>
    </source>
</reference>
<dbReference type="RefSeq" id="WP_079545424.1">
    <property type="nucleotide sequence ID" value="NZ_CP117826.1"/>
</dbReference>